<dbReference type="PATRIC" id="fig|742734.4.peg.3050"/>
<dbReference type="EMBL" id="ADLK01000022">
    <property type="protein sequence ID" value="KMW18744.1"/>
    <property type="molecule type" value="Genomic_DNA"/>
</dbReference>
<evidence type="ECO:0000313" key="2">
    <source>
        <dbReference type="Proteomes" id="UP000037392"/>
    </source>
</evidence>
<dbReference type="RefSeq" id="WP_045091169.1">
    <property type="nucleotide sequence ID" value="NZ_KQ235878.1"/>
</dbReference>
<gene>
    <name evidence="1" type="ORF">HMPREF9470_02848</name>
</gene>
<dbReference type="OrthoDB" id="2040040at2"/>
<proteinExistence type="predicted"/>
<dbReference type="AlphaFoldDB" id="A0A0J9C2S9"/>
<organism evidence="1 2">
    <name type="scientific">[Clostridium] citroniae WAL-19142</name>
    <dbReference type="NCBI Taxonomy" id="742734"/>
    <lineage>
        <taxon>Bacteria</taxon>
        <taxon>Bacillati</taxon>
        <taxon>Bacillota</taxon>
        <taxon>Clostridia</taxon>
        <taxon>Lachnospirales</taxon>
        <taxon>Lachnospiraceae</taxon>
        <taxon>Enterocloster</taxon>
    </lineage>
</organism>
<evidence type="ECO:0000313" key="1">
    <source>
        <dbReference type="EMBL" id="KMW18744.1"/>
    </source>
</evidence>
<comment type="caution">
    <text evidence="1">The sequence shown here is derived from an EMBL/GenBank/DDBJ whole genome shotgun (WGS) entry which is preliminary data.</text>
</comment>
<reference evidence="1 2" key="1">
    <citation type="submission" date="2011-04" db="EMBL/GenBank/DDBJ databases">
        <title>The Genome Sequence of Clostridium citroniae WAL-19142.</title>
        <authorList>
            <consortium name="The Broad Institute Genome Sequencing Platform"/>
            <person name="Earl A."/>
            <person name="Ward D."/>
            <person name="Feldgarden M."/>
            <person name="Gevers D."/>
            <person name="Warren Y.A."/>
            <person name="Tyrrell K.L."/>
            <person name="Citron D.M."/>
            <person name="Goldstein E.J."/>
            <person name="Daigneault M."/>
            <person name="Allen-Vercoe E."/>
            <person name="Young S.K."/>
            <person name="Zeng Q."/>
            <person name="Gargeya S."/>
            <person name="Fitzgerald M."/>
            <person name="Haas B."/>
            <person name="Abouelleil A."/>
            <person name="Alvarado L."/>
            <person name="Arachchi H.M."/>
            <person name="Berlin A."/>
            <person name="Brown A."/>
            <person name="Chapman S.B."/>
            <person name="Chen Z."/>
            <person name="Dunbar C."/>
            <person name="Freedman E."/>
            <person name="Gearin G."/>
            <person name="Gellesch M."/>
            <person name="Goldberg J."/>
            <person name="Griggs A."/>
            <person name="Gujja S."/>
            <person name="Heilman E.R."/>
            <person name="Heiman D."/>
            <person name="Howarth C."/>
            <person name="Larson L."/>
            <person name="Lui A."/>
            <person name="MacDonald P.J."/>
            <person name="Mehta T."/>
            <person name="Montmayeur A."/>
            <person name="Murphy C."/>
            <person name="Neiman D."/>
            <person name="Pearson M."/>
            <person name="Priest M."/>
            <person name="Roberts A."/>
            <person name="Saif S."/>
            <person name="Shea T."/>
            <person name="Shenoy N."/>
            <person name="Sisk P."/>
            <person name="Stolte C."/>
            <person name="Sykes S."/>
            <person name="White J."/>
            <person name="Yandava C."/>
            <person name="Wortman J."/>
            <person name="Nusbaum C."/>
            <person name="Birren B."/>
        </authorList>
    </citation>
    <scope>NUCLEOTIDE SEQUENCE [LARGE SCALE GENOMIC DNA]</scope>
    <source>
        <strain evidence="1 2">WAL-19142</strain>
    </source>
</reference>
<dbReference type="Proteomes" id="UP000037392">
    <property type="component" value="Unassembled WGS sequence"/>
</dbReference>
<accession>A0A0J9C2S9</accession>
<name>A0A0J9C2S9_9FIRM</name>
<dbReference type="GeneID" id="93163339"/>
<sequence>MDNYPDEYWYGLLLSKDSAARPLTSMQKSIIIKQSMQEAALQKEHIRKCFGDQPPESCLGRMGFDLKDDGREPMAAFLYMGLMEPDSKTVWINMTLISMVEHYMEVHMPEDISRRQKLREIVCWHELYHVIEECTPDIYTRNVRVPGRFLGMIPCCRKVEAASEIGAIHFSKLMSDVAFSPYIYTRYLMAAANQDLEVRYGH</sequence>
<protein>
    <submittedName>
        <fullName evidence="1">Uncharacterized protein</fullName>
    </submittedName>
</protein>